<gene>
    <name evidence="1" type="ORF">SAMN05444412_12316</name>
</gene>
<name>A0A1H3TYH8_9BACT</name>
<comment type="caution">
    <text evidence="1">The sequence shown here is derived from an EMBL/GenBank/DDBJ whole genome shotgun (WGS) entry which is preliminary data.</text>
</comment>
<protein>
    <submittedName>
        <fullName evidence="1">Uncharacterized protein</fullName>
    </submittedName>
</protein>
<sequence length="49" mass="5277">MDEKPSDVQAFVSVLRLILGVKPSVCAAAEVGLLYGCKDSYKGYSFSFS</sequence>
<dbReference type="RefSeq" id="WP_154654353.1">
    <property type="nucleotide sequence ID" value="NZ_FNQC01000023.1"/>
</dbReference>
<proteinExistence type="predicted"/>
<dbReference type="Proteomes" id="UP000199663">
    <property type="component" value="Unassembled WGS sequence"/>
</dbReference>
<evidence type="ECO:0000313" key="2">
    <source>
        <dbReference type="Proteomes" id="UP000199663"/>
    </source>
</evidence>
<dbReference type="EMBL" id="FNQC01000023">
    <property type="protein sequence ID" value="SDZ55107.1"/>
    <property type="molecule type" value="Genomic_DNA"/>
</dbReference>
<organism evidence="1 2">
    <name type="scientific">Rhodonellum ikkaensis</name>
    <dbReference type="NCBI Taxonomy" id="336829"/>
    <lineage>
        <taxon>Bacteria</taxon>
        <taxon>Pseudomonadati</taxon>
        <taxon>Bacteroidota</taxon>
        <taxon>Cytophagia</taxon>
        <taxon>Cytophagales</taxon>
        <taxon>Cytophagaceae</taxon>
        <taxon>Rhodonellum</taxon>
    </lineage>
</organism>
<reference evidence="1 2" key="1">
    <citation type="submission" date="2016-10" db="EMBL/GenBank/DDBJ databases">
        <authorList>
            <person name="Varghese N."/>
            <person name="Submissions S."/>
        </authorList>
    </citation>
    <scope>NUCLEOTIDE SEQUENCE [LARGE SCALE GENOMIC DNA]</scope>
    <source>
        <strain evidence="1 2">DSM 17997</strain>
    </source>
</reference>
<keyword evidence="2" id="KW-1185">Reference proteome</keyword>
<evidence type="ECO:0000313" key="1">
    <source>
        <dbReference type="EMBL" id="SDZ55107.1"/>
    </source>
</evidence>
<accession>A0A1H3TYH8</accession>